<dbReference type="SUPFAM" id="SSF100950">
    <property type="entry name" value="NagB/RpiA/CoA transferase-like"/>
    <property type="match status" value="1"/>
</dbReference>
<feature type="domain" description="Glucosamine/galactosamine-6-phosphate isomerase" evidence="1">
    <location>
        <begin position="11"/>
        <end position="205"/>
    </location>
</feature>
<dbReference type="InterPro" id="IPR006148">
    <property type="entry name" value="Glc/Gal-6P_isomerase"/>
</dbReference>
<dbReference type="OrthoDB" id="9810967at2"/>
<proteinExistence type="predicted"/>
<dbReference type="Proteomes" id="UP000198462">
    <property type="component" value="Unassembled WGS sequence"/>
</dbReference>
<dbReference type="Pfam" id="PF01182">
    <property type="entry name" value="Glucosamine_iso"/>
    <property type="match status" value="1"/>
</dbReference>
<reference evidence="3" key="1">
    <citation type="submission" date="2017-05" db="EMBL/GenBank/DDBJ databases">
        <authorList>
            <person name="Lin X."/>
        </authorList>
    </citation>
    <scope>NUCLEOTIDE SEQUENCE [LARGE SCALE GENOMIC DNA]</scope>
    <source>
        <strain evidence="3">JLT2012</strain>
    </source>
</reference>
<gene>
    <name evidence="2" type="ORF">B5C34_11025</name>
</gene>
<evidence type="ECO:0000313" key="2">
    <source>
        <dbReference type="EMBL" id="OWV33940.1"/>
    </source>
</evidence>
<comment type="caution">
    <text evidence="2">The sequence shown here is derived from an EMBL/GenBank/DDBJ whole genome shotgun (WGS) entry which is preliminary data.</text>
</comment>
<sequence>MTELEMWDAADSEEFAGSLAGDIGFIIDSALDARRDALVALPAADFLMPAYETLAAQKRDWRHVTIVPTHDYLVAVDDERSQVAKLARLFMPKGARVMPLGSENPDYKLAGSAANARLEDLSWPFDLILLTMSSGGDVAGLVASDDLDEAIDSPGDIRAAALRTGDGEELVALSGHSIRSARTVTVALDDPAKQDTLEAAAEGNGDGSAARIISSLTVPVDAHVVTG</sequence>
<dbReference type="EMBL" id="NFZT01000001">
    <property type="protein sequence ID" value="OWV33940.1"/>
    <property type="molecule type" value="Genomic_DNA"/>
</dbReference>
<dbReference type="AlphaFoldDB" id="A0A219B6F1"/>
<dbReference type="InterPro" id="IPR037171">
    <property type="entry name" value="NagB/RpiA_transferase-like"/>
</dbReference>
<accession>A0A219B6F1</accession>
<evidence type="ECO:0000313" key="3">
    <source>
        <dbReference type="Proteomes" id="UP000198462"/>
    </source>
</evidence>
<name>A0A219B6F1_9SPHN</name>
<organism evidence="2 3">
    <name type="scientific">Pacificimonas flava</name>
    <dbReference type="NCBI Taxonomy" id="1234595"/>
    <lineage>
        <taxon>Bacteria</taxon>
        <taxon>Pseudomonadati</taxon>
        <taxon>Pseudomonadota</taxon>
        <taxon>Alphaproteobacteria</taxon>
        <taxon>Sphingomonadales</taxon>
        <taxon>Sphingosinicellaceae</taxon>
        <taxon>Pacificimonas</taxon>
    </lineage>
</organism>
<dbReference type="GO" id="GO:0005975">
    <property type="term" value="P:carbohydrate metabolic process"/>
    <property type="evidence" value="ECO:0007669"/>
    <property type="project" value="InterPro"/>
</dbReference>
<dbReference type="Gene3D" id="3.40.50.1360">
    <property type="match status" value="1"/>
</dbReference>
<keyword evidence="3" id="KW-1185">Reference proteome</keyword>
<protein>
    <recommendedName>
        <fullName evidence="1">Glucosamine/galactosamine-6-phosphate isomerase domain-containing protein</fullName>
    </recommendedName>
</protein>
<evidence type="ECO:0000259" key="1">
    <source>
        <dbReference type="Pfam" id="PF01182"/>
    </source>
</evidence>
<dbReference type="RefSeq" id="WP_088712639.1">
    <property type="nucleotide sequence ID" value="NZ_NFZT01000001.1"/>
</dbReference>